<dbReference type="PANTHER" id="PTHR30024">
    <property type="entry name" value="ALIPHATIC SULFONATES-BINDING PROTEIN-RELATED"/>
    <property type="match status" value="1"/>
</dbReference>
<sequence length="272" mass="30210">MVVVGLTWLPQYQSILALPGSGIKSVQDLRGKKLALPRRVKDKIDFWRASALQGYLQSLAAVGLSAEDVELIDLPVERAYIQEQTASERGGLFDARQTASSAREEAFALIRGEVDAIYHYGALGPQLQEFLGAITVVDLNHHPDQRVAINNGTPNVLSVSGQLVREHPDLVARYLAEVLRAARWAKSHRQEAQQIVAREVSVVDEWVPAAFDDSLFDNLEPSLRPELINALRIRKDFLLKHGFIRKDFSIDEWIEPGPLAAAHALLNKEGAK</sequence>
<protein>
    <recommendedName>
        <fullName evidence="3">Nitrate ABC transporter substrate-binding protein</fullName>
    </recommendedName>
</protein>
<dbReference type="AlphaFoldDB" id="A0A250AWH0"/>
<dbReference type="KEGG" id="gqu:AWC35_01900"/>
<name>A0A250AWH0_9GAMM</name>
<organism evidence="1 2">
    <name type="scientific">Gibbsiella quercinecans</name>
    <dbReference type="NCBI Taxonomy" id="929813"/>
    <lineage>
        <taxon>Bacteria</taxon>
        <taxon>Pseudomonadati</taxon>
        <taxon>Pseudomonadota</taxon>
        <taxon>Gammaproteobacteria</taxon>
        <taxon>Enterobacterales</taxon>
        <taxon>Yersiniaceae</taxon>
        <taxon>Gibbsiella</taxon>
    </lineage>
</organism>
<dbReference type="SUPFAM" id="SSF53850">
    <property type="entry name" value="Periplasmic binding protein-like II"/>
    <property type="match status" value="1"/>
</dbReference>
<evidence type="ECO:0008006" key="3">
    <source>
        <dbReference type="Google" id="ProtNLM"/>
    </source>
</evidence>
<keyword evidence="2" id="KW-1185">Reference proteome</keyword>
<dbReference type="EMBL" id="CP014136">
    <property type="protein sequence ID" value="ATA18205.1"/>
    <property type="molecule type" value="Genomic_DNA"/>
</dbReference>
<accession>A0A250AWH0</accession>
<gene>
    <name evidence="1" type="ORF">AWC35_01900</name>
</gene>
<dbReference type="Proteomes" id="UP000217182">
    <property type="component" value="Chromosome"/>
</dbReference>
<evidence type="ECO:0000313" key="2">
    <source>
        <dbReference type="Proteomes" id="UP000217182"/>
    </source>
</evidence>
<evidence type="ECO:0000313" key="1">
    <source>
        <dbReference type="EMBL" id="ATA18205.1"/>
    </source>
</evidence>
<reference evidence="1 2" key="1">
    <citation type="submission" date="2016-01" db="EMBL/GenBank/DDBJ databases">
        <authorList>
            <person name="Oliw E.H."/>
        </authorList>
    </citation>
    <scope>NUCLEOTIDE SEQUENCE [LARGE SCALE GENOMIC DNA]</scope>
    <source>
        <strain evidence="1 2">FRB97</strain>
    </source>
</reference>
<dbReference type="Gene3D" id="3.40.190.10">
    <property type="entry name" value="Periplasmic binding protein-like II"/>
    <property type="match status" value="2"/>
</dbReference>
<proteinExistence type="predicted"/>